<evidence type="ECO:0000313" key="4">
    <source>
        <dbReference type="WBParaSite" id="TTAC_0001165001-mRNA-1"/>
    </source>
</evidence>
<dbReference type="Proteomes" id="UP000274429">
    <property type="component" value="Unassembled WGS sequence"/>
</dbReference>
<reference evidence="2 3" key="2">
    <citation type="submission" date="2018-11" db="EMBL/GenBank/DDBJ databases">
        <authorList>
            <consortium name="Pathogen Informatics"/>
        </authorList>
    </citation>
    <scope>NUCLEOTIDE SEQUENCE [LARGE SCALE GENOMIC DNA]</scope>
</reference>
<feature type="signal peptide" evidence="1">
    <location>
        <begin position="1"/>
        <end position="19"/>
    </location>
</feature>
<proteinExistence type="predicted"/>
<keyword evidence="3" id="KW-1185">Reference proteome</keyword>
<protein>
    <submittedName>
        <fullName evidence="4">Secreted protein</fullName>
    </submittedName>
</protein>
<sequence>MHNLYILLDLVLTMNLANTTTVDEIDEFLLRCNVVKLLSCNMQSDGNGLEVNGRKEGKSTGCHNARASMPLIVIICMEGGDCVDDKADEDKEEEEEGEILAVLMLLAHKNCLHQNDVPYGHKTTIMLRLPLRFARSGASSKAMMDKMLLVANDGEAVRLLLTLSCDLCSGGACK</sequence>
<dbReference type="WBParaSite" id="TTAC_0001165001-mRNA-1">
    <property type="protein sequence ID" value="TTAC_0001165001-mRNA-1"/>
    <property type="gene ID" value="TTAC_0001165001"/>
</dbReference>
<reference evidence="4" key="1">
    <citation type="submission" date="2017-02" db="UniProtKB">
        <authorList>
            <consortium name="WormBaseParasite"/>
        </authorList>
    </citation>
    <scope>IDENTIFICATION</scope>
</reference>
<feature type="chain" id="PRO_5043133316" evidence="1">
    <location>
        <begin position="20"/>
        <end position="174"/>
    </location>
</feature>
<accession>A0A0R3XDM3</accession>
<dbReference type="EMBL" id="UYWX01026155">
    <property type="protein sequence ID" value="VDM37568.1"/>
    <property type="molecule type" value="Genomic_DNA"/>
</dbReference>
<evidence type="ECO:0000313" key="3">
    <source>
        <dbReference type="Proteomes" id="UP000274429"/>
    </source>
</evidence>
<evidence type="ECO:0000256" key="1">
    <source>
        <dbReference type="SAM" id="SignalP"/>
    </source>
</evidence>
<gene>
    <name evidence="2" type="ORF">TTAC_LOCUS11633</name>
</gene>
<keyword evidence="1" id="KW-0732">Signal</keyword>
<evidence type="ECO:0000313" key="2">
    <source>
        <dbReference type="EMBL" id="VDM37568.1"/>
    </source>
</evidence>
<name>A0A0R3XDM3_HYDTA</name>
<organism evidence="4">
    <name type="scientific">Hydatigena taeniaeformis</name>
    <name type="common">Feline tapeworm</name>
    <name type="synonym">Taenia taeniaeformis</name>
    <dbReference type="NCBI Taxonomy" id="6205"/>
    <lineage>
        <taxon>Eukaryota</taxon>
        <taxon>Metazoa</taxon>
        <taxon>Spiralia</taxon>
        <taxon>Lophotrochozoa</taxon>
        <taxon>Platyhelminthes</taxon>
        <taxon>Cestoda</taxon>
        <taxon>Eucestoda</taxon>
        <taxon>Cyclophyllidea</taxon>
        <taxon>Taeniidae</taxon>
        <taxon>Hydatigera</taxon>
    </lineage>
</organism>
<dbReference type="AlphaFoldDB" id="A0A0R3XDM3"/>